<dbReference type="Pfam" id="PF13411">
    <property type="entry name" value="MerR_1"/>
    <property type="match status" value="1"/>
</dbReference>
<dbReference type="SUPFAM" id="SSF46955">
    <property type="entry name" value="Putative DNA-binding domain"/>
    <property type="match status" value="1"/>
</dbReference>
<dbReference type="InterPro" id="IPR000551">
    <property type="entry name" value="MerR-type_HTH_dom"/>
</dbReference>
<evidence type="ECO:0000256" key="2">
    <source>
        <dbReference type="ARBA" id="ARBA00023125"/>
    </source>
</evidence>
<evidence type="ECO:0000313" key="7">
    <source>
        <dbReference type="Proteomes" id="UP001500974"/>
    </source>
</evidence>
<feature type="coiled-coil region" evidence="4">
    <location>
        <begin position="84"/>
        <end position="111"/>
    </location>
</feature>
<dbReference type="PANTHER" id="PTHR30204">
    <property type="entry name" value="REDOX-CYCLING DRUG-SENSING TRANSCRIPTIONAL ACTIVATOR SOXR"/>
    <property type="match status" value="1"/>
</dbReference>
<evidence type="ECO:0000256" key="4">
    <source>
        <dbReference type="SAM" id="Coils"/>
    </source>
</evidence>
<reference evidence="7" key="1">
    <citation type="journal article" date="2019" name="Int. J. Syst. Evol. Microbiol.">
        <title>The Global Catalogue of Microorganisms (GCM) 10K type strain sequencing project: providing services to taxonomists for standard genome sequencing and annotation.</title>
        <authorList>
            <consortium name="The Broad Institute Genomics Platform"/>
            <consortium name="The Broad Institute Genome Sequencing Center for Infectious Disease"/>
            <person name="Wu L."/>
            <person name="Ma J."/>
        </authorList>
    </citation>
    <scope>NUCLEOTIDE SEQUENCE [LARGE SCALE GENOMIC DNA]</scope>
    <source>
        <strain evidence="7">JCM 14917</strain>
    </source>
</reference>
<gene>
    <name evidence="6" type="ORF">GCM10009784_15270</name>
</gene>
<dbReference type="Proteomes" id="UP001500974">
    <property type="component" value="Unassembled WGS sequence"/>
</dbReference>
<dbReference type="InterPro" id="IPR047057">
    <property type="entry name" value="MerR_fam"/>
</dbReference>
<evidence type="ECO:0000256" key="3">
    <source>
        <dbReference type="ARBA" id="ARBA00023163"/>
    </source>
</evidence>
<evidence type="ECO:0000313" key="6">
    <source>
        <dbReference type="EMBL" id="GAA2174927.1"/>
    </source>
</evidence>
<accession>A0ABP5MLI8</accession>
<name>A0ABP5MLI8_9MICC</name>
<keyword evidence="7" id="KW-1185">Reference proteome</keyword>
<dbReference type="PANTHER" id="PTHR30204:SF94">
    <property type="entry name" value="HEAVY METAL-DEPENDENT TRANSCRIPTIONAL REGULATOR HI_0293-RELATED"/>
    <property type="match status" value="1"/>
</dbReference>
<dbReference type="Gene3D" id="1.10.1660.10">
    <property type="match status" value="1"/>
</dbReference>
<proteinExistence type="predicted"/>
<dbReference type="InterPro" id="IPR009061">
    <property type="entry name" value="DNA-bd_dom_put_sf"/>
</dbReference>
<dbReference type="PRINTS" id="PR00040">
    <property type="entry name" value="HTHMERR"/>
</dbReference>
<dbReference type="PROSITE" id="PS50937">
    <property type="entry name" value="HTH_MERR_2"/>
    <property type="match status" value="1"/>
</dbReference>
<feature type="domain" description="HTH merR-type" evidence="5">
    <location>
        <begin position="1"/>
        <end position="69"/>
    </location>
</feature>
<dbReference type="SMART" id="SM00422">
    <property type="entry name" value="HTH_MERR"/>
    <property type="match status" value="1"/>
</dbReference>
<keyword evidence="2" id="KW-0238">DNA-binding</keyword>
<comment type="caution">
    <text evidence="6">The sequence shown here is derived from an EMBL/GenBank/DDBJ whole genome shotgun (WGS) entry which is preliminary data.</text>
</comment>
<dbReference type="RefSeq" id="WP_277359005.1">
    <property type="nucleotide sequence ID" value="NZ_BAAAON010000001.1"/>
</dbReference>
<keyword evidence="4" id="KW-0175">Coiled coil</keyword>
<keyword evidence="3" id="KW-0804">Transcription</keyword>
<protein>
    <submittedName>
        <fullName evidence="6">Hypoxia response transcriptional regulator</fullName>
    </submittedName>
</protein>
<keyword evidence="1" id="KW-0805">Transcription regulation</keyword>
<sequence>MLIGEVSAATGVDNQTIRFYEREGLLPTPGRAANGYRTYESATIDRLRFIRAAQSAGLALAEIAQVLNLRDAGQTPCTHVSLVLEQKLAEVRARQQELAILARELKKLIETSHTLDPADCGPAEICHILTTK</sequence>
<dbReference type="EMBL" id="BAAAON010000001">
    <property type="protein sequence ID" value="GAA2174927.1"/>
    <property type="molecule type" value="Genomic_DNA"/>
</dbReference>
<organism evidence="6 7">
    <name type="scientific">Arthrobacter parietis</name>
    <dbReference type="NCBI Taxonomy" id="271434"/>
    <lineage>
        <taxon>Bacteria</taxon>
        <taxon>Bacillati</taxon>
        <taxon>Actinomycetota</taxon>
        <taxon>Actinomycetes</taxon>
        <taxon>Micrococcales</taxon>
        <taxon>Micrococcaceae</taxon>
        <taxon>Arthrobacter</taxon>
    </lineage>
</organism>
<evidence type="ECO:0000259" key="5">
    <source>
        <dbReference type="PROSITE" id="PS50937"/>
    </source>
</evidence>
<dbReference type="CDD" id="cd04770">
    <property type="entry name" value="HTH_HMRTR"/>
    <property type="match status" value="1"/>
</dbReference>
<evidence type="ECO:0000256" key="1">
    <source>
        <dbReference type="ARBA" id="ARBA00023015"/>
    </source>
</evidence>